<dbReference type="Proteomes" id="UP000639772">
    <property type="component" value="Unassembled WGS sequence"/>
</dbReference>
<dbReference type="AlphaFoldDB" id="A0A835P4G8"/>
<protein>
    <submittedName>
        <fullName evidence="1">Uncharacterized protein</fullName>
    </submittedName>
</protein>
<proteinExistence type="predicted"/>
<dbReference type="EMBL" id="JADCNL010000546">
    <property type="protein sequence ID" value="KAG0446785.1"/>
    <property type="molecule type" value="Genomic_DNA"/>
</dbReference>
<sequence length="124" mass="14071">MPHWNRVFVILQRLEVREKTVADRSASPGPQATVETTLRWLLALSLPFLGLSPRKIKMRTEEKDHFFLINLPVSPHCPVYSFLRGAVTPRLQAEMDQHLRPGVKRGAPGPEEKLHLHLQAPVGL</sequence>
<keyword evidence="3" id="KW-1185">Reference proteome</keyword>
<accession>A0A835P4G8</accession>
<organism evidence="1 4">
    <name type="scientific">Vanilla planifolia</name>
    <name type="common">Vanilla</name>
    <dbReference type="NCBI Taxonomy" id="51239"/>
    <lineage>
        <taxon>Eukaryota</taxon>
        <taxon>Viridiplantae</taxon>
        <taxon>Streptophyta</taxon>
        <taxon>Embryophyta</taxon>
        <taxon>Tracheophyta</taxon>
        <taxon>Spermatophyta</taxon>
        <taxon>Magnoliopsida</taxon>
        <taxon>Liliopsida</taxon>
        <taxon>Asparagales</taxon>
        <taxon>Orchidaceae</taxon>
        <taxon>Vanilloideae</taxon>
        <taxon>Vanilleae</taxon>
        <taxon>Vanilla</taxon>
    </lineage>
</organism>
<name>A0A835P4G8_VANPL</name>
<comment type="caution">
    <text evidence="1">The sequence shown here is derived from an EMBL/GenBank/DDBJ whole genome shotgun (WGS) entry which is preliminary data.</text>
</comment>
<dbReference type="Proteomes" id="UP000636800">
    <property type="component" value="Unassembled WGS sequence"/>
</dbReference>
<evidence type="ECO:0000313" key="2">
    <source>
        <dbReference type="EMBL" id="KAG0446785.1"/>
    </source>
</evidence>
<reference evidence="3 4" key="1">
    <citation type="journal article" date="2020" name="Nat. Food">
        <title>A phased Vanilla planifolia genome enables genetic improvement of flavour and production.</title>
        <authorList>
            <person name="Hasing T."/>
            <person name="Tang H."/>
            <person name="Brym M."/>
            <person name="Khazi F."/>
            <person name="Huang T."/>
            <person name="Chambers A.H."/>
        </authorList>
    </citation>
    <scope>NUCLEOTIDE SEQUENCE [LARGE SCALE GENOMIC DNA]</scope>
    <source>
        <tissue evidence="1">Leaf</tissue>
    </source>
</reference>
<gene>
    <name evidence="2" type="ORF">HPP92_028669</name>
    <name evidence="1" type="ORF">HPP92_028685</name>
</gene>
<evidence type="ECO:0000313" key="1">
    <source>
        <dbReference type="EMBL" id="KAG0446735.1"/>
    </source>
</evidence>
<evidence type="ECO:0000313" key="4">
    <source>
        <dbReference type="Proteomes" id="UP000639772"/>
    </source>
</evidence>
<evidence type="ECO:0000313" key="3">
    <source>
        <dbReference type="Proteomes" id="UP000636800"/>
    </source>
</evidence>
<dbReference type="EMBL" id="JADCNM010000547">
    <property type="protein sequence ID" value="KAG0446735.1"/>
    <property type="molecule type" value="Genomic_DNA"/>
</dbReference>